<dbReference type="PANTHER" id="PTHR38682">
    <property type="entry name" value="V-TYPE ATP SYNTHASE SUBUNIT C"/>
    <property type="match status" value="1"/>
</dbReference>
<proteinExistence type="predicted"/>
<keyword evidence="1" id="KW-0813">Transport</keyword>
<dbReference type="Gene3D" id="1.10.132.50">
    <property type="entry name" value="ATP synthase (C/AC39) subunit, domain 3"/>
    <property type="match status" value="3"/>
</dbReference>
<dbReference type="InterPro" id="IPR050873">
    <property type="entry name" value="V-ATPase_V0D/AC39_subunit"/>
</dbReference>
<dbReference type="InterPro" id="IPR002843">
    <property type="entry name" value="ATPase_V0-cplx_csu/dsu"/>
</dbReference>
<dbReference type="SUPFAM" id="SSF103486">
    <property type="entry name" value="V-type ATP synthase subunit C"/>
    <property type="match status" value="1"/>
</dbReference>
<dbReference type="RefSeq" id="WP_187536529.1">
    <property type="nucleotide sequence ID" value="NZ_JACRTL010000004.1"/>
</dbReference>
<accession>A0A8J6TQE7</accession>
<name>A0A8J6TQE7_9FIRM</name>
<organism evidence="3 4">
    <name type="scientific">Massiliimalia timonensis</name>
    <dbReference type="NCBI Taxonomy" id="1987501"/>
    <lineage>
        <taxon>Bacteria</taxon>
        <taxon>Bacillati</taxon>
        <taxon>Bacillota</taxon>
        <taxon>Clostridia</taxon>
        <taxon>Eubacteriales</taxon>
        <taxon>Oscillospiraceae</taxon>
        <taxon>Massiliimalia</taxon>
    </lineage>
</organism>
<gene>
    <name evidence="3" type="ORF">H8702_08105</name>
</gene>
<evidence type="ECO:0000313" key="4">
    <source>
        <dbReference type="Proteomes" id="UP000632659"/>
    </source>
</evidence>
<evidence type="ECO:0000313" key="3">
    <source>
        <dbReference type="EMBL" id="MBC8611079.1"/>
    </source>
</evidence>
<dbReference type="EMBL" id="JACRTL010000004">
    <property type="protein sequence ID" value="MBC8611079.1"/>
    <property type="molecule type" value="Genomic_DNA"/>
</dbReference>
<dbReference type="GO" id="GO:0046961">
    <property type="term" value="F:proton-transporting ATPase activity, rotational mechanism"/>
    <property type="evidence" value="ECO:0007669"/>
    <property type="project" value="InterPro"/>
</dbReference>
<evidence type="ECO:0000256" key="1">
    <source>
        <dbReference type="ARBA" id="ARBA00022448"/>
    </source>
</evidence>
<dbReference type="InterPro" id="IPR044911">
    <property type="entry name" value="V-type_ATPase_csu/dsu_dom_3"/>
</dbReference>
<comment type="caution">
    <text evidence="3">The sequence shown here is derived from an EMBL/GenBank/DDBJ whole genome shotgun (WGS) entry which is preliminary data.</text>
</comment>
<keyword evidence="4" id="KW-1185">Reference proteome</keyword>
<protein>
    <submittedName>
        <fullName evidence="3">V-type ATPase subunit</fullName>
    </submittedName>
</protein>
<sequence length="347" mass="40955">MANSNAYNAVLAKARAMYGKHITPEQYQEMLRCHSVQEVAAFLKNQTHYGEMLSNVSEHNIHRGQLENLLRKAAFEQCGKLYHYLPLTRNDLFQVVIRQEEISELLRMVLLMRAGNAKSFILELPGYLIQRAEIDLMAVARATKFDELIYAVRGSEYAAILKRFAPSDEKGQINYIGCEHAFYEYFYRKTFAMINKNYKGQAKTQLLELVKVDIELKNLEHVFRCKRYLNASPEDIVRSLYPYYYKIHAEQLQEMVEAKDEHTLDDLFSKTKYHTKFEQTQLPFIEDYTKRYYYSLCKRYLHFSPYVSVVFYAYFHLNQVELNNIVNVIEGIRYGLPENEIKELLVM</sequence>
<dbReference type="PANTHER" id="PTHR38682:SF1">
    <property type="entry name" value="V-TYPE ATP SYNTHASE SUBUNIT C"/>
    <property type="match status" value="1"/>
</dbReference>
<evidence type="ECO:0000256" key="2">
    <source>
        <dbReference type="ARBA" id="ARBA00023065"/>
    </source>
</evidence>
<dbReference type="InterPro" id="IPR036079">
    <property type="entry name" value="ATPase_csu/dsu_sf"/>
</dbReference>
<dbReference type="Pfam" id="PF01992">
    <property type="entry name" value="vATP-synt_AC39"/>
    <property type="match status" value="1"/>
</dbReference>
<reference evidence="3" key="1">
    <citation type="submission" date="2020-08" db="EMBL/GenBank/DDBJ databases">
        <title>Genome public.</title>
        <authorList>
            <person name="Liu C."/>
            <person name="Sun Q."/>
        </authorList>
    </citation>
    <scope>NUCLEOTIDE SEQUENCE</scope>
    <source>
        <strain evidence="3">NSJ-15</strain>
    </source>
</reference>
<keyword evidence="2" id="KW-0406">Ion transport</keyword>
<dbReference type="Proteomes" id="UP000632659">
    <property type="component" value="Unassembled WGS sequence"/>
</dbReference>
<dbReference type="AlphaFoldDB" id="A0A8J6TQE7"/>